<keyword evidence="3" id="KW-0804">Transcription</keyword>
<dbReference type="GO" id="GO:0003700">
    <property type="term" value="F:DNA-binding transcription factor activity"/>
    <property type="evidence" value="ECO:0007669"/>
    <property type="project" value="TreeGrafter"/>
</dbReference>
<dbReference type="RefSeq" id="WP_076083948.1">
    <property type="nucleotide sequence ID" value="NZ_CP019070.1"/>
</dbReference>
<dbReference type="InterPro" id="IPR014710">
    <property type="entry name" value="RmlC-like_jellyroll"/>
</dbReference>
<evidence type="ECO:0000256" key="1">
    <source>
        <dbReference type="ARBA" id="ARBA00023015"/>
    </source>
</evidence>
<dbReference type="KEGG" id="alp:LPB137_02465"/>
<keyword evidence="2" id="KW-0238">DNA-binding</keyword>
<evidence type="ECO:0000313" key="6">
    <source>
        <dbReference type="Proteomes" id="UP000186074"/>
    </source>
</evidence>
<dbReference type="PANTHER" id="PTHR24567:SF26">
    <property type="entry name" value="REGULATORY PROTEIN YEIL"/>
    <property type="match status" value="1"/>
</dbReference>
<evidence type="ECO:0000256" key="3">
    <source>
        <dbReference type="ARBA" id="ARBA00023163"/>
    </source>
</evidence>
<sequence>MKVKLKDIFLFQDLSDDTLSQIEEFTTLIKLSKDNILFYEGDESKYLYLLGSGIIKLYKTASNDKEIVMKYFHSNELIAEVANFEGIPYPATAQAFSPCEVLRIDFIKLKDIMYKDPKLSFMIQTSLIKKIRNLEKLVSLHVVLDSKERIAKYLCEHTEDFFNTKNIMVAEILNISPETLSRMLRVFKNDGLIDSKAKTVDKEKLRLFFS</sequence>
<keyword evidence="6" id="KW-1185">Reference proteome</keyword>
<name>A0A1P8KJQ8_9BACT</name>
<dbReference type="Proteomes" id="UP000186074">
    <property type="component" value="Chromosome"/>
</dbReference>
<evidence type="ECO:0000313" key="5">
    <source>
        <dbReference type="EMBL" id="APW64789.1"/>
    </source>
</evidence>
<protein>
    <submittedName>
        <fullName evidence="5">Crp/Fnr family transcriptional regulator</fullName>
    </submittedName>
</protein>
<gene>
    <name evidence="5" type="ORF">LPB137_02465</name>
</gene>
<keyword evidence="1" id="KW-0805">Transcription regulation</keyword>
<dbReference type="Gene3D" id="1.10.10.10">
    <property type="entry name" value="Winged helix-like DNA-binding domain superfamily/Winged helix DNA-binding domain"/>
    <property type="match status" value="1"/>
</dbReference>
<dbReference type="OrthoDB" id="9815457at2"/>
<accession>A0A1P8KJQ8</accession>
<dbReference type="AlphaFoldDB" id="A0A1P8KJQ8"/>
<dbReference type="GO" id="GO:0003677">
    <property type="term" value="F:DNA binding"/>
    <property type="evidence" value="ECO:0007669"/>
    <property type="project" value="UniProtKB-KW"/>
</dbReference>
<feature type="domain" description="Cyclic nucleotide-binding" evidence="4">
    <location>
        <begin position="10"/>
        <end position="130"/>
    </location>
</feature>
<dbReference type="InterPro" id="IPR012318">
    <property type="entry name" value="HTH_CRP"/>
</dbReference>
<dbReference type="InterPro" id="IPR000595">
    <property type="entry name" value="cNMP-bd_dom"/>
</dbReference>
<dbReference type="Gene3D" id="2.60.120.10">
    <property type="entry name" value="Jelly Rolls"/>
    <property type="match status" value="1"/>
</dbReference>
<dbReference type="SUPFAM" id="SSF46785">
    <property type="entry name" value="Winged helix' DNA-binding domain"/>
    <property type="match status" value="1"/>
</dbReference>
<organism evidence="5 6">
    <name type="scientific">Poseidonibacter parvus</name>
    <dbReference type="NCBI Taxonomy" id="1850254"/>
    <lineage>
        <taxon>Bacteria</taxon>
        <taxon>Pseudomonadati</taxon>
        <taxon>Campylobacterota</taxon>
        <taxon>Epsilonproteobacteria</taxon>
        <taxon>Campylobacterales</taxon>
        <taxon>Arcobacteraceae</taxon>
        <taxon>Poseidonibacter</taxon>
    </lineage>
</organism>
<proteinExistence type="predicted"/>
<dbReference type="CDD" id="cd00038">
    <property type="entry name" value="CAP_ED"/>
    <property type="match status" value="1"/>
</dbReference>
<dbReference type="Pfam" id="PF00027">
    <property type="entry name" value="cNMP_binding"/>
    <property type="match status" value="1"/>
</dbReference>
<evidence type="ECO:0000256" key="2">
    <source>
        <dbReference type="ARBA" id="ARBA00023125"/>
    </source>
</evidence>
<dbReference type="InterPro" id="IPR018490">
    <property type="entry name" value="cNMP-bd_dom_sf"/>
</dbReference>
<dbReference type="EMBL" id="CP019070">
    <property type="protein sequence ID" value="APW64789.1"/>
    <property type="molecule type" value="Genomic_DNA"/>
</dbReference>
<reference evidence="5 6" key="1">
    <citation type="submission" date="2017-01" db="EMBL/GenBank/DDBJ databases">
        <title>Genome sequencing of Arcobacter sp. LPB0137.</title>
        <authorList>
            <person name="Lee G.-W."/>
            <person name="Yi H."/>
        </authorList>
    </citation>
    <scope>NUCLEOTIDE SEQUENCE [LARGE SCALE GENOMIC DNA]</scope>
    <source>
        <strain evidence="5 6">LPB0137</strain>
    </source>
</reference>
<dbReference type="SUPFAM" id="SSF51206">
    <property type="entry name" value="cAMP-binding domain-like"/>
    <property type="match status" value="1"/>
</dbReference>
<dbReference type="InterPro" id="IPR050397">
    <property type="entry name" value="Env_Response_Regulators"/>
</dbReference>
<dbReference type="GO" id="GO:0005829">
    <property type="term" value="C:cytosol"/>
    <property type="evidence" value="ECO:0007669"/>
    <property type="project" value="TreeGrafter"/>
</dbReference>
<dbReference type="InterPro" id="IPR036388">
    <property type="entry name" value="WH-like_DNA-bd_sf"/>
</dbReference>
<dbReference type="PANTHER" id="PTHR24567">
    <property type="entry name" value="CRP FAMILY TRANSCRIPTIONAL REGULATORY PROTEIN"/>
    <property type="match status" value="1"/>
</dbReference>
<dbReference type="Pfam" id="PF13545">
    <property type="entry name" value="HTH_Crp_2"/>
    <property type="match status" value="1"/>
</dbReference>
<dbReference type="PROSITE" id="PS50042">
    <property type="entry name" value="CNMP_BINDING_3"/>
    <property type="match status" value="1"/>
</dbReference>
<dbReference type="InterPro" id="IPR036390">
    <property type="entry name" value="WH_DNA-bd_sf"/>
</dbReference>
<dbReference type="SMART" id="SM00100">
    <property type="entry name" value="cNMP"/>
    <property type="match status" value="1"/>
</dbReference>
<dbReference type="STRING" id="1850254.LPB137_02465"/>
<evidence type="ECO:0000259" key="4">
    <source>
        <dbReference type="PROSITE" id="PS50042"/>
    </source>
</evidence>